<evidence type="ECO:0000313" key="2">
    <source>
        <dbReference type="Proteomes" id="UP000735302"/>
    </source>
</evidence>
<feature type="non-terminal residue" evidence="1">
    <location>
        <position position="1"/>
    </location>
</feature>
<evidence type="ECO:0000313" key="1">
    <source>
        <dbReference type="EMBL" id="GFO01220.1"/>
    </source>
</evidence>
<keyword evidence="2" id="KW-1185">Reference proteome</keyword>
<dbReference type="AlphaFoldDB" id="A0AAV4A1C2"/>
<name>A0AAV4A1C2_9GAST</name>
<dbReference type="EMBL" id="BLXT01003245">
    <property type="protein sequence ID" value="GFO01220.1"/>
    <property type="molecule type" value="Genomic_DNA"/>
</dbReference>
<sequence>PKLVTQNRSPKLTQYLQQVVKINEDDLIFERVTVIFMDYDGTDAEHIDR</sequence>
<organism evidence="1 2">
    <name type="scientific">Plakobranchus ocellatus</name>
    <dbReference type="NCBI Taxonomy" id="259542"/>
    <lineage>
        <taxon>Eukaryota</taxon>
        <taxon>Metazoa</taxon>
        <taxon>Spiralia</taxon>
        <taxon>Lophotrochozoa</taxon>
        <taxon>Mollusca</taxon>
        <taxon>Gastropoda</taxon>
        <taxon>Heterobranchia</taxon>
        <taxon>Euthyneura</taxon>
        <taxon>Panpulmonata</taxon>
        <taxon>Sacoglossa</taxon>
        <taxon>Placobranchoidea</taxon>
        <taxon>Plakobranchidae</taxon>
        <taxon>Plakobranchus</taxon>
    </lineage>
</organism>
<reference evidence="1 2" key="1">
    <citation type="journal article" date="2021" name="Elife">
        <title>Chloroplast acquisition without the gene transfer in kleptoplastic sea slugs, Plakobranchus ocellatus.</title>
        <authorList>
            <person name="Maeda T."/>
            <person name="Takahashi S."/>
            <person name="Yoshida T."/>
            <person name="Shimamura S."/>
            <person name="Takaki Y."/>
            <person name="Nagai Y."/>
            <person name="Toyoda A."/>
            <person name="Suzuki Y."/>
            <person name="Arimoto A."/>
            <person name="Ishii H."/>
            <person name="Satoh N."/>
            <person name="Nishiyama T."/>
            <person name="Hasebe M."/>
            <person name="Maruyama T."/>
            <person name="Minagawa J."/>
            <person name="Obokata J."/>
            <person name="Shigenobu S."/>
        </authorList>
    </citation>
    <scope>NUCLEOTIDE SEQUENCE [LARGE SCALE GENOMIC DNA]</scope>
</reference>
<protein>
    <submittedName>
        <fullName evidence="1">Uncharacterized protein</fullName>
    </submittedName>
</protein>
<proteinExistence type="predicted"/>
<gene>
    <name evidence="1" type="ORF">PoB_002772500</name>
</gene>
<dbReference type="Proteomes" id="UP000735302">
    <property type="component" value="Unassembled WGS sequence"/>
</dbReference>
<comment type="caution">
    <text evidence="1">The sequence shown here is derived from an EMBL/GenBank/DDBJ whole genome shotgun (WGS) entry which is preliminary data.</text>
</comment>
<accession>A0AAV4A1C2</accession>